<organism evidence="2 4">
    <name type="scientific">Sphingomonas paucimobilis</name>
    <name type="common">Pseudomonas paucimobilis</name>
    <dbReference type="NCBI Taxonomy" id="13689"/>
    <lineage>
        <taxon>Bacteria</taxon>
        <taxon>Pseudomonadati</taxon>
        <taxon>Pseudomonadota</taxon>
        <taxon>Alphaproteobacteria</taxon>
        <taxon>Sphingomonadales</taxon>
        <taxon>Sphingomonadaceae</taxon>
        <taxon>Sphingomonas</taxon>
    </lineage>
</organism>
<feature type="transmembrane region" description="Helical" evidence="1">
    <location>
        <begin position="176"/>
        <end position="199"/>
    </location>
</feature>
<dbReference type="Proteomes" id="UP000594836">
    <property type="component" value="Chromosome"/>
</dbReference>
<evidence type="ECO:0008006" key="6">
    <source>
        <dbReference type="Google" id="ProtNLM"/>
    </source>
</evidence>
<dbReference type="AlphaFoldDB" id="A0A411LK97"/>
<feature type="transmembrane region" description="Helical" evidence="1">
    <location>
        <begin position="71"/>
        <end position="92"/>
    </location>
</feature>
<evidence type="ECO:0000313" key="2">
    <source>
        <dbReference type="EMBL" id="NNG59185.1"/>
    </source>
</evidence>
<reference evidence="3 5" key="2">
    <citation type="submission" date="2020-12" db="EMBL/GenBank/DDBJ databases">
        <title>FDA dAtabase for Regulatory Grade micrObial Sequences (FDA-ARGOS): Supporting development and validation of Infectious Disease Dx tests.</title>
        <authorList>
            <person name="Sproer C."/>
            <person name="Gronow S."/>
            <person name="Severitt S."/>
            <person name="Schroder I."/>
            <person name="Tallon L."/>
            <person name="Sadzewicz L."/>
            <person name="Zhao X."/>
            <person name="Boylan J."/>
            <person name="Ott S."/>
            <person name="Bowen H."/>
            <person name="Vavikolanu K."/>
            <person name="Mehta A."/>
            <person name="Aluvathingal J."/>
            <person name="Nadendla S."/>
            <person name="Lowell S."/>
            <person name="Myers T."/>
            <person name="Yan Y."/>
            <person name="Sichtig H."/>
        </authorList>
    </citation>
    <scope>NUCLEOTIDE SEQUENCE [LARGE SCALE GENOMIC DNA]</scope>
    <source>
        <strain evidence="3 5">FDAARGOS_881</strain>
    </source>
</reference>
<name>A0A411LK97_SPHPI</name>
<dbReference type="GeneID" id="78527382"/>
<accession>A0A411LK97</accession>
<keyword evidence="1" id="KW-1133">Transmembrane helix</keyword>
<dbReference type="Proteomes" id="UP000550136">
    <property type="component" value="Unassembled WGS sequence"/>
</dbReference>
<dbReference type="OrthoDB" id="7293882at2"/>
<feature type="transmembrane region" description="Helical" evidence="1">
    <location>
        <begin position="349"/>
        <end position="370"/>
    </location>
</feature>
<evidence type="ECO:0000313" key="5">
    <source>
        <dbReference type="Proteomes" id="UP000594836"/>
    </source>
</evidence>
<sequence>MGMDRRQDGMPDKRAGLWWQSRPFLWACILLSAVPLLWAAVPPLTDMGDHIGSYRILAEAGRGPLSRYYEVHWAAVGNLGVEAIVLALHGLFGIGIEPAAKFTVLAIPPLTVAGMIALARAVHGDLPASAMLAFPLAYASAFQMGFVNFALAQALVLLSLALWLRLAKTHAPAWRIGLFAVIAPVIWLCHALGWAMLVAYTFGAEIGRRGEQGESWPGALGRAAVMVAPMALPALWMIRGGGDQVAGESGGWALVYKARWLLTLLQERWLAWDAAAMVVLLLFGYAVLRSRRLAIRPVLGVPAAIGFAIFLVLPYAYRGGAYLDMRMLAPATMLLLLAVRVRAPDLAGRLAVLGTLFFVARLVGTTLAFAQLTQGQERDWRAIAALPPGGAVLVLTDASGEAPWAAPRRWHVAGLAIVRAGVFTNTQWAVPGQHLIRSRLGRAAPYDQDPSSFVFPPGSEDRATDFDEAIRDFNRCTFDAVWTIGFPVGRARSPDLVPIWAKGDSAVYRVRRGRCLSKPPSVR</sequence>
<protein>
    <recommendedName>
        <fullName evidence="6">Glycosyltransferase RgtA/B/C/D-like domain-containing protein</fullName>
    </recommendedName>
</protein>
<evidence type="ECO:0000313" key="4">
    <source>
        <dbReference type="Proteomes" id="UP000550136"/>
    </source>
</evidence>
<dbReference type="EMBL" id="JABEOU010000053">
    <property type="protein sequence ID" value="NNG59185.1"/>
    <property type="molecule type" value="Genomic_DNA"/>
</dbReference>
<evidence type="ECO:0000256" key="1">
    <source>
        <dbReference type="SAM" id="Phobius"/>
    </source>
</evidence>
<feature type="transmembrane region" description="Helical" evidence="1">
    <location>
        <begin position="269"/>
        <end position="288"/>
    </location>
</feature>
<reference evidence="2 4" key="1">
    <citation type="submission" date="2020-05" db="EMBL/GenBank/DDBJ databases">
        <title>Draft Genome Sequences of Sphingomonas sp. Isolated from the International Space Station.</title>
        <authorList>
            <person name="Bijlani S."/>
            <person name="Singh N.K."/>
            <person name="Mason C.E."/>
            <person name="Wang C.C."/>
            <person name="Venkateswaran K."/>
        </authorList>
    </citation>
    <scope>NUCLEOTIDE SEQUENCE [LARGE SCALE GENOMIC DNA]</scope>
    <source>
        <strain evidence="2 4">FKI-L5-BR-P1</strain>
    </source>
</reference>
<proteinExistence type="predicted"/>
<keyword evidence="1" id="KW-0472">Membrane</keyword>
<feature type="transmembrane region" description="Helical" evidence="1">
    <location>
        <begin position="104"/>
        <end position="122"/>
    </location>
</feature>
<keyword evidence="1" id="KW-0812">Transmembrane</keyword>
<feature type="transmembrane region" description="Helical" evidence="1">
    <location>
        <begin position="294"/>
        <end position="315"/>
    </location>
</feature>
<evidence type="ECO:0000313" key="3">
    <source>
        <dbReference type="EMBL" id="QPT09293.1"/>
    </source>
</evidence>
<feature type="transmembrane region" description="Helical" evidence="1">
    <location>
        <begin position="142"/>
        <end position="164"/>
    </location>
</feature>
<gene>
    <name evidence="2" type="ORF">HKX06_17680</name>
    <name evidence="3" type="ORF">I6G38_03025</name>
</gene>
<dbReference type="EMBL" id="CP065713">
    <property type="protein sequence ID" value="QPT09293.1"/>
    <property type="molecule type" value="Genomic_DNA"/>
</dbReference>
<dbReference type="RefSeq" id="WP_037569647.1">
    <property type="nucleotide sequence ID" value="NZ_AP023323.1"/>
</dbReference>